<keyword evidence="7 9" id="KW-0482">Metalloprotease</keyword>
<feature type="active site" description="Proton donor" evidence="8">
    <location>
        <position position="426"/>
    </location>
</feature>
<evidence type="ECO:0000256" key="5">
    <source>
        <dbReference type="ARBA" id="ARBA00022801"/>
    </source>
</evidence>
<comment type="similarity">
    <text evidence="1 9">Belongs to the peptidase M4 family.</text>
</comment>
<comment type="function">
    <text evidence="9">Extracellular zinc metalloprotease.</text>
</comment>
<dbReference type="Gene3D" id="1.10.390.10">
    <property type="entry name" value="Neutral Protease Domain 2"/>
    <property type="match status" value="1"/>
</dbReference>
<feature type="domain" description="FTP" evidence="12">
    <location>
        <begin position="61"/>
        <end position="107"/>
    </location>
</feature>
<evidence type="ECO:0000256" key="2">
    <source>
        <dbReference type="ARBA" id="ARBA00022670"/>
    </source>
</evidence>
<proteinExistence type="inferred from homology"/>
<dbReference type="GO" id="GO:0006508">
    <property type="term" value="P:proteolysis"/>
    <property type="evidence" value="ECO:0007669"/>
    <property type="project" value="UniProtKB-KW"/>
</dbReference>
<dbReference type="PANTHER" id="PTHR33794:SF1">
    <property type="entry name" value="BACILLOLYSIN"/>
    <property type="match status" value="1"/>
</dbReference>
<dbReference type="InterPro" id="IPR027268">
    <property type="entry name" value="Peptidase_M4/M1_CTD_sf"/>
</dbReference>
<dbReference type="GO" id="GO:0004222">
    <property type="term" value="F:metalloendopeptidase activity"/>
    <property type="evidence" value="ECO:0007669"/>
    <property type="project" value="UniProtKB-UniRule"/>
</dbReference>
<gene>
    <name evidence="13" type="ORF">FKR81_23455</name>
</gene>
<dbReference type="Proteomes" id="UP000316639">
    <property type="component" value="Unassembled WGS sequence"/>
</dbReference>
<dbReference type="EC" id="3.4.24.-" evidence="9"/>
<dbReference type="PRINTS" id="PR00730">
    <property type="entry name" value="THERMOLYSIN"/>
</dbReference>
<dbReference type="Gene3D" id="3.10.450.490">
    <property type="match status" value="1"/>
</dbReference>
<name>A0A563EQ67_9PSEU</name>
<dbReference type="Pfam" id="PF02868">
    <property type="entry name" value="Peptidase_M4_C"/>
    <property type="match status" value="1"/>
</dbReference>
<evidence type="ECO:0000256" key="3">
    <source>
        <dbReference type="ARBA" id="ARBA00022723"/>
    </source>
</evidence>
<keyword evidence="2 9" id="KW-0645">Protease</keyword>
<evidence type="ECO:0000256" key="6">
    <source>
        <dbReference type="ARBA" id="ARBA00022833"/>
    </source>
</evidence>
<keyword evidence="3" id="KW-0479">Metal-binding</keyword>
<protein>
    <recommendedName>
        <fullName evidence="9">Neutral metalloproteinase</fullName>
        <ecNumber evidence="9">3.4.24.-</ecNumber>
    </recommendedName>
</protein>
<evidence type="ECO:0000259" key="12">
    <source>
        <dbReference type="Pfam" id="PF07504"/>
    </source>
</evidence>
<comment type="subcellular location">
    <subcellularLocation>
        <location evidence="9">Secreted</location>
    </subcellularLocation>
</comment>
<comment type="caution">
    <text evidence="13">The sequence shown here is derived from an EMBL/GenBank/DDBJ whole genome shotgun (WGS) entry which is preliminary data.</text>
</comment>
<evidence type="ECO:0000256" key="4">
    <source>
        <dbReference type="ARBA" id="ARBA00022729"/>
    </source>
</evidence>
<organism evidence="13 14">
    <name type="scientific">Lentzea tibetensis</name>
    <dbReference type="NCBI Taxonomy" id="2591470"/>
    <lineage>
        <taxon>Bacteria</taxon>
        <taxon>Bacillati</taxon>
        <taxon>Actinomycetota</taxon>
        <taxon>Actinomycetes</taxon>
        <taxon>Pseudonocardiales</taxon>
        <taxon>Pseudonocardiaceae</taxon>
        <taxon>Lentzea</taxon>
    </lineage>
</organism>
<dbReference type="GO" id="GO:0005576">
    <property type="term" value="C:extracellular region"/>
    <property type="evidence" value="ECO:0007669"/>
    <property type="project" value="UniProtKB-SubCell"/>
</dbReference>
<dbReference type="InterPro" id="IPR050728">
    <property type="entry name" value="Zinc_Metalloprotease_M4"/>
</dbReference>
<feature type="signal peptide" evidence="9">
    <location>
        <begin position="1"/>
        <end position="25"/>
    </location>
</feature>
<dbReference type="InterPro" id="IPR001570">
    <property type="entry name" value="Peptidase_M4_C_domain"/>
</dbReference>
<dbReference type="InterPro" id="IPR013856">
    <property type="entry name" value="Peptidase_M4_domain"/>
</dbReference>
<evidence type="ECO:0000259" key="11">
    <source>
        <dbReference type="Pfam" id="PF02868"/>
    </source>
</evidence>
<feature type="active site" evidence="8">
    <location>
        <position position="339"/>
    </location>
</feature>
<dbReference type="SUPFAM" id="SSF55486">
    <property type="entry name" value="Metalloproteases ('zincins'), catalytic domain"/>
    <property type="match status" value="1"/>
</dbReference>
<evidence type="ECO:0000313" key="14">
    <source>
        <dbReference type="Proteomes" id="UP000316639"/>
    </source>
</evidence>
<dbReference type="EMBL" id="VOBR01000015">
    <property type="protein sequence ID" value="TWP49505.1"/>
    <property type="molecule type" value="Genomic_DNA"/>
</dbReference>
<dbReference type="RefSeq" id="WP_146354407.1">
    <property type="nucleotide sequence ID" value="NZ_VOBR01000015.1"/>
</dbReference>
<evidence type="ECO:0000313" key="13">
    <source>
        <dbReference type="EMBL" id="TWP49505.1"/>
    </source>
</evidence>
<keyword evidence="14" id="KW-1185">Reference proteome</keyword>
<evidence type="ECO:0000256" key="9">
    <source>
        <dbReference type="RuleBase" id="RU366073"/>
    </source>
</evidence>
<keyword evidence="6 9" id="KW-0862">Zinc</keyword>
<dbReference type="CDD" id="cd09597">
    <property type="entry name" value="M4_TLP"/>
    <property type="match status" value="1"/>
</dbReference>
<dbReference type="Gene3D" id="3.10.170.10">
    <property type="match status" value="1"/>
</dbReference>
<keyword evidence="4 9" id="KW-0732">Signal</keyword>
<feature type="domain" description="Peptidase M4" evidence="10">
    <location>
        <begin position="201"/>
        <end position="346"/>
    </location>
</feature>
<evidence type="ECO:0000256" key="8">
    <source>
        <dbReference type="PIRSR" id="PIRSR623612-1"/>
    </source>
</evidence>
<evidence type="ECO:0000259" key="10">
    <source>
        <dbReference type="Pfam" id="PF01447"/>
    </source>
</evidence>
<evidence type="ECO:0000256" key="1">
    <source>
        <dbReference type="ARBA" id="ARBA00009388"/>
    </source>
</evidence>
<evidence type="ECO:0000256" key="7">
    <source>
        <dbReference type="ARBA" id="ARBA00023049"/>
    </source>
</evidence>
<dbReference type="InterPro" id="IPR023612">
    <property type="entry name" value="Peptidase_M4"/>
</dbReference>
<dbReference type="OrthoDB" id="345880at2"/>
<feature type="domain" description="Peptidase M4 C-terminal" evidence="11">
    <location>
        <begin position="349"/>
        <end position="523"/>
    </location>
</feature>
<feature type="chain" id="PRO_5023153015" description="Neutral metalloproteinase" evidence="9">
    <location>
        <begin position="26"/>
        <end position="524"/>
    </location>
</feature>
<dbReference type="AlphaFoldDB" id="A0A563EQ67"/>
<reference evidence="13 14" key="1">
    <citation type="submission" date="2019-07" db="EMBL/GenBank/DDBJ databases">
        <title>Lentzea xizangensis sp. nov., isolated from Qinghai-Tibetan Plateau Soils.</title>
        <authorList>
            <person name="Huang J."/>
        </authorList>
    </citation>
    <scope>NUCLEOTIDE SEQUENCE [LARGE SCALE GENOMIC DNA]</scope>
    <source>
        <strain evidence="13 14">FXJ1.1311</strain>
    </source>
</reference>
<dbReference type="PANTHER" id="PTHR33794">
    <property type="entry name" value="BACILLOLYSIN"/>
    <property type="match status" value="1"/>
</dbReference>
<dbReference type="InterPro" id="IPR011096">
    <property type="entry name" value="FTP_domain"/>
</dbReference>
<sequence length="524" mass="55046">MKRKALGYCVALASVALVSVNSAHAAPEQAVSPLETKATALRFAEQQASAIGSAIGLSGQEQLVPKDVVTDADGTRHLRYDRTYNGLRVIGGDMVVRQTGSGEIRSVEKASKAQLTNLSVTPDIAAPAAANAAVAGQPGVQWTQAAPKLVVYALDTAPVLAWETVLSGIKADQTPSDVHVFTDAKSGKVLLTYDDTHHASGTGASTYSGTVSLETTQSGSSFQLKDPVRGNQQVNNLNNGSGTGTLFTDADNKWGNGTYTDKATAGVDAAFGAAKTWDYYKNVHGRSGIKNNGVGALSKVHYGNNYVNAFWSDGCFCMTYGDGAQNRNPLTSIDVAAHEMSHGVTSATAGLIYSGESGGLNEATSDIFGSTVEFYANTSADVGDYLIGEKINIRGDGKPLRYMDKPSKDARSLDYWSTSAGSVDVHYSSGIANHFFYLLSEGSTPKTINGVAYNSPTVDGQPVTGITRAKAEKIWYRALTTKFTSSTKYAAARTGTLAAAADLYGATSAEYAAVNRAWAAVNVK</sequence>
<comment type="cofactor">
    <cofactor evidence="9">
        <name>Zn(2+)</name>
        <dbReference type="ChEBI" id="CHEBI:29105"/>
    </cofactor>
</comment>
<dbReference type="Pfam" id="PF01447">
    <property type="entry name" value="Peptidase_M4"/>
    <property type="match status" value="1"/>
</dbReference>
<keyword evidence="5 9" id="KW-0378">Hydrolase</keyword>
<accession>A0A563EQ67</accession>
<dbReference type="GO" id="GO:0046872">
    <property type="term" value="F:metal ion binding"/>
    <property type="evidence" value="ECO:0007669"/>
    <property type="project" value="UniProtKB-UniRule"/>
</dbReference>
<dbReference type="Pfam" id="PF07504">
    <property type="entry name" value="FTP"/>
    <property type="match status" value="1"/>
</dbReference>
<keyword evidence="9" id="KW-0964">Secreted</keyword>